<dbReference type="GO" id="GO:0001227">
    <property type="term" value="F:DNA-binding transcription repressor activity, RNA polymerase II-specific"/>
    <property type="evidence" value="ECO:0007669"/>
    <property type="project" value="TreeGrafter"/>
</dbReference>
<dbReference type="PANTHER" id="PTHR45796">
    <property type="entry name" value="FORKHEAD BOX P, ISOFORM C"/>
    <property type="match status" value="1"/>
</dbReference>
<dbReference type="GO" id="GO:0005634">
    <property type="term" value="C:nucleus"/>
    <property type="evidence" value="ECO:0007669"/>
    <property type="project" value="UniProtKB-SubCell"/>
</dbReference>
<evidence type="ECO:0000259" key="6">
    <source>
        <dbReference type="Pfam" id="PF16159"/>
    </source>
</evidence>
<reference evidence="7" key="1">
    <citation type="submission" date="2020-07" db="EMBL/GenBank/DDBJ databases">
        <title>Clarias magur genome sequencing, assembly and annotation.</title>
        <authorList>
            <person name="Kushwaha B."/>
            <person name="Kumar R."/>
            <person name="Das P."/>
            <person name="Joshi C.G."/>
            <person name="Kumar D."/>
            <person name="Nagpure N.S."/>
            <person name="Pandey M."/>
            <person name="Agarwal S."/>
            <person name="Srivastava S."/>
            <person name="Singh M."/>
            <person name="Sahoo L."/>
            <person name="Jayasankar P."/>
            <person name="Meher P.K."/>
            <person name="Koringa P.G."/>
            <person name="Iquebal M.A."/>
            <person name="Das S.P."/>
            <person name="Bit A."/>
            <person name="Patnaik S."/>
            <person name="Patel N."/>
            <person name="Shah T.M."/>
            <person name="Hinsu A."/>
            <person name="Jena J.K."/>
        </authorList>
    </citation>
    <scope>NUCLEOTIDE SEQUENCE</scope>
    <source>
        <strain evidence="7">CIFAMagur01</strain>
        <tissue evidence="7">Testis</tissue>
    </source>
</reference>
<keyword evidence="4" id="KW-0539">Nucleus</keyword>
<dbReference type="InterPro" id="IPR050998">
    <property type="entry name" value="FOXP"/>
</dbReference>
<organism evidence="7 8">
    <name type="scientific">Clarias magur</name>
    <name type="common">Asian catfish</name>
    <name type="synonym">Macropteronotus magur</name>
    <dbReference type="NCBI Taxonomy" id="1594786"/>
    <lineage>
        <taxon>Eukaryota</taxon>
        <taxon>Metazoa</taxon>
        <taxon>Chordata</taxon>
        <taxon>Craniata</taxon>
        <taxon>Vertebrata</taxon>
        <taxon>Euteleostomi</taxon>
        <taxon>Actinopterygii</taxon>
        <taxon>Neopterygii</taxon>
        <taxon>Teleostei</taxon>
        <taxon>Ostariophysi</taxon>
        <taxon>Siluriformes</taxon>
        <taxon>Clariidae</taxon>
        <taxon>Clarias</taxon>
    </lineage>
</organism>
<comment type="subcellular location">
    <subcellularLocation>
        <location evidence="1">Nucleus</location>
    </subcellularLocation>
</comment>
<protein>
    <submittedName>
        <fullName evidence="7">Forkhead box protein P1 isoform X1</fullName>
    </submittedName>
</protein>
<evidence type="ECO:0000256" key="2">
    <source>
        <dbReference type="ARBA" id="ARBA00023015"/>
    </source>
</evidence>
<accession>A0A8J4UAG1</accession>
<dbReference type="Pfam" id="PF16159">
    <property type="entry name" value="FOXP-CC"/>
    <property type="match status" value="1"/>
</dbReference>
<dbReference type="OrthoDB" id="5830876at2759"/>
<feature type="non-terminal residue" evidence="7">
    <location>
        <position position="1"/>
    </location>
</feature>
<feature type="region of interest" description="Disordered" evidence="5">
    <location>
        <begin position="233"/>
        <end position="255"/>
    </location>
</feature>
<comment type="caution">
    <text evidence="7">The sequence shown here is derived from an EMBL/GenBank/DDBJ whole genome shotgun (WGS) entry which is preliminary data.</text>
</comment>
<dbReference type="AlphaFoldDB" id="A0A8J4UAG1"/>
<evidence type="ECO:0000256" key="3">
    <source>
        <dbReference type="ARBA" id="ARBA00023163"/>
    </source>
</evidence>
<dbReference type="InterPro" id="IPR032354">
    <property type="entry name" value="FOXP-CC"/>
</dbReference>
<dbReference type="PANTHER" id="PTHR45796:SF3">
    <property type="entry name" value="FORKHEAD BOX PROTEIN P1"/>
    <property type="match status" value="1"/>
</dbReference>
<gene>
    <name evidence="7" type="primary">foxp1</name>
    <name evidence="7" type="ORF">DAT39_006005</name>
</gene>
<sequence>MMQEAGTAEAPSNGTAKQNGVAAEGVYRDIRSKSTTPSSDITAANLMTLQQQQALQVARHLLLKQQQQQQQSGTLKSPKGNEKQPALQVPVSVAMMTPQVITPQQMQQILQQQVLSPQQLQILLQQQQALMLQQQQLQDFYKKQQEQLHLQLLQQHHGSKQQSKEVSAQQLAFQQQLLQVQQLQQQHLLSLQRQGLLSIQTNQNLPLHSLTQGVIPAELQQLWKEVTGTHVKEENSASNNGHRGLDLSSASPVPPKSSLLNQHITTNGQYSSHVLKRESLALDDHTHHSHPLYAHGVCKWPGCEAVFDDFQSFL</sequence>
<proteinExistence type="predicted"/>
<feature type="region of interest" description="Disordered" evidence="5">
    <location>
        <begin position="1"/>
        <end position="21"/>
    </location>
</feature>
<dbReference type="EMBL" id="QNUK01000060">
    <property type="protein sequence ID" value="KAF5904288.1"/>
    <property type="molecule type" value="Genomic_DNA"/>
</dbReference>
<evidence type="ECO:0000256" key="4">
    <source>
        <dbReference type="ARBA" id="ARBA00023242"/>
    </source>
</evidence>
<evidence type="ECO:0000256" key="5">
    <source>
        <dbReference type="SAM" id="MobiDB-lite"/>
    </source>
</evidence>
<evidence type="ECO:0000256" key="1">
    <source>
        <dbReference type="ARBA" id="ARBA00004123"/>
    </source>
</evidence>
<keyword evidence="2" id="KW-0805">Transcription regulation</keyword>
<dbReference type="GO" id="GO:0000978">
    <property type="term" value="F:RNA polymerase II cis-regulatory region sequence-specific DNA binding"/>
    <property type="evidence" value="ECO:0007669"/>
    <property type="project" value="TreeGrafter"/>
</dbReference>
<name>A0A8J4UAG1_CLAMG</name>
<feature type="domain" description="FOXP coiled-coil" evidence="6">
    <location>
        <begin position="292"/>
        <end position="314"/>
    </location>
</feature>
<evidence type="ECO:0000313" key="8">
    <source>
        <dbReference type="Proteomes" id="UP000727407"/>
    </source>
</evidence>
<keyword evidence="8" id="KW-1185">Reference proteome</keyword>
<evidence type="ECO:0000313" key="7">
    <source>
        <dbReference type="EMBL" id="KAF5904288.1"/>
    </source>
</evidence>
<dbReference type="Proteomes" id="UP000727407">
    <property type="component" value="Unassembled WGS sequence"/>
</dbReference>
<keyword evidence="3" id="KW-0804">Transcription</keyword>